<dbReference type="SUPFAM" id="SSF49879">
    <property type="entry name" value="SMAD/FHA domain"/>
    <property type="match status" value="1"/>
</dbReference>
<evidence type="ECO:0000313" key="3">
    <source>
        <dbReference type="EMBL" id="CAN91069.1"/>
    </source>
</evidence>
<dbReference type="Pfam" id="PF16697">
    <property type="entry name" value="Yop-YscD_cpl"/>
    <property type="match status" value="1"/>
</dbReference>
<dbReference type="InterPro" id="IPR008984">
    <property type="entry name" value="SMAD_FHA_dom_sf"/>
</dbReference>
<dbReference type="GO" id="GO:0004197">
    <property type="term" value="F:cysteine-type endopeptidase activity"/>
    <property type="evidence" value="ECO:0007669"/>
    <property type="project" value="InterPro"/>
</dbReference>
<dbReference type="eggNOG" id="COG1716">
    <property type="taxonomic scope" value="Bacteria"/>
</dbReference>
<proteinExistence type="predicted"/>
<dbReference type="SUPFAM" id="SSF52129">
    <property type="entry name" value="Caspase-like"/>
    <property type="match status" value="1"/>
</dbReference>
<dbReference type="InterPro" id="IPR029030">
    <property type="entry name" value="Caspase-like_dom_sf"/>
</dbReference>
<dbReference type="InterPro" id="IPR000253">
    <property type="entry name" value="FHA_dom"/>
</dbReference>
<dbReference type="Proteomes" id="UP000002139">
    <property type="component" value="Chromosome"/>
</dbReference>
<dbReference type="eggNOG" id="COG4249">
    <property type="taxonomic scope" value="Bacteria"/>
</dbReference>
<dbReference type="OrthoDB" id="9759662at2"/>
<dbReference type="HOGENOM" id="CLU_696182_0_0_7"/>
<dbReference type="Pfam" id="PF00656">
    <property type="entry name" value="Peptidase_C14"/>
    <property type="match status" value="1"/>
</dbReference>
<evidence type="ECO:0000313" key="4">
    <source>
        <dbReference type="Proteomes" id="UP000002139"/>
    </source>
</evidence>
<gene>
    <name evidence="3" type="ordered locus">sce0912</name>
</gene>
<dbReference type="AlphaFoldDB" id="A9EU57"/>
<dbReference type="NCBIfam" id="NF047832">
    <property type="entry name" value="caspase_w_EACC1"/>
    <property type="match status" value="1"/>
</dbReference>
<dbReference type="GO" id="GO:0006508">
    <property type="term" value="P:proteolysis"/>
    <property type="evidence" value="ECO:0007669"/>
    <property type="project" value="InterPro"/>
</dbReference>
<evidence type="ECO:0000256" key="1">
    <source>
        <dbReference type="SAM" id="MobiDB-lite"/>
    </source>
</evidence>
<dbReference type="InterPro" id="IPR052039">
    <property type="entry name" value="Caspase-related_regulators"/>
</dbReference>
<dbReference type="PROSITE" id="PS50006">
    <property type="entry name" value="FHA_DOMAIN"/>
    <property type="match status" value="1"/>
</dbReference>
<feature type="region of interest" description="Disordered" evidence="1">
    <location>
        <begin position="372"/>
        <end position="396"/>
    </location>
</feature>
<dbReference type="Gene3D" id="3.40.50.1460">
    <property type="match status" value="1"/>
</dbReference>
<dbReference type="PROSITE" id="PS00018">
    <property type="entry name" value="EF_HAND_1"/>
    <property type="match status" value="1"/>
</dbReference>
<dbReference type="Gene3D" id="2.60.200.20">
    <property type="match status" value="1"/>
</dbReference>
<dbReference type="PANTHER" id="PTHR22576:SF37">
    <property type="entry name" value="MUCOSA-ASSOCIATED LYMPHOID TISSUE LYMPHOMA TRANSLOCATION PROTEIN 1"/>
    <property type="match status" value="1"/>
</dbReference>
<evidence type="ECO:0000259" key="2">
    <source>
        <dbReference type="PROSITE" id="PS50006"/>
    </source>
</evidence>
<keyword evidence="4" id="KW-1185">Reference proteome</keyword>
<reference evidence="3 4" key="1">
    <citation type="journal article" date="2007" name="Nat. Biotechnol.">
        <title>Complete genome sequence of the myxobacterium Sorangium cellulosum.</title>
        <authorList>
            <person name="Schneiker S."/>
            <person name="Perlova O."/>
            <person name="Kaiser O."/>
            <person name="Gerth K."/>
            <person name="Alici A."/>
            <person name="Altmeyer M.O."/>
            <person name="Bartels D."/>
            <person name="Bekel T."/>
            <person name="Beyer S."/>
            <person name="Bode E."/>
            <person name="Bode H.B."/>
            <person name="Bolten C.J."/>
            <person name="Choudhuri J.V."/>
            <person name="Doss S."/>
            <person name="Elnakady Y.A."/>
            <person name="Frank B."/>
            <person name="Gaigalat L."/>
            <person name="Goesmann A."/>
            <person name="Groeger C."/>
            <person name="Gross F."/>
            <person name="Jelsbak L."/>
            <person name="Jelsbak L."/>
            <person name="Kalinowski J."/>
            <person name="Kegler C."/>
            <person name="Knauber T."/>
            <person name="Konietzny S."/>
            <person name="Kopp M."/>
            <person name="Krause L."/>
            <person name="Krug D."/>
            <person name="Linke B."/>
            <person name="Mahmud T."/>
            <person name="Martinez-Arias R."/>
            <person name="McHardy A.C."/>
            <person name="Merai M."/>
            <person name="Meyer F."/>
            <person name="Mormann S."/>
            <person name="Munoz-Dorado J."/>
            <person name="Perez J."/>
            <person name="Pradella S."/>
            <person name="Rachid S."/>
            <person name="Raddatz G."/>
            <person name="Rosenau F."/>
            <person name="Rueckert C."/>
            <person name="Sasse F."/>
            <person name="Scharfe M."/>
            <person name="Schuster S.C."/>
            <person name="Suen G."/>
            <person name="Treuner-Lange A."/>
            <person name="Velicer G.J."/>
            <person name="Vorholter F.-J."/>
            <person name="Weissman K.J."/>
            <person name="Welch R.D."/>
            <person name="Wenzel S.C."/>
            <person name="Whitworth D.E."/>
            <person name="Wilhelm S."/>
            <person name="Wittmann C."/>
            <person name="Bloecker H."/>
            <person name="Puehler A."/>
            <person name="Mueller R."/>
        </authorList>
    </citation>
    <scope>NUCLEOTIDE SEQUENCE [LARGE SCALE GENOMIC DNA]</scope>
    <source>
        <strain evidence="4">So ce56</strain>
    </source>
</reference>
<dbReference type="CDD" id="cd00060">
    <property type="entry name" value="FHA"/>
    <property type="match status" value="1"/>
</dbReference>
<dbReference type="EMBL" id="AM746676">
    <property type="protein sequence ID" value="CAN91069.1"/>
    <property type="molecule type" value="Genomic_DNA"/>
</dbReference>
<dbReference type="InterPro" id="IPR011600">
    <property type="entry name" value="Pept_C14_caspase"/>
</dbReference>
<dbReference type="STRING" id="448385.sce0912"/>
<protein>
    <submittedName>
        <fullName evidence="3">Hypothetical calcium-binding protein</fullName>
    </submittedName>
</protein>
<dbReference type="PANTHER" id="PTHR22576">
    <property type="entry name" value="MUCOSA ASSOCIATED LYMPHOID TISSUE LYMPHOMA TRANSLOCATION PROTEIN 1/PARACASPASE"/>
    <property type="match status" value="1"/>
</dbReference>
<dbReference type="KEGG" id="scl:sce0912"/>
<accession>A9EU57</accession>
<dbReference type="InterPro" id="IPR018247">
    <property type="entry name" value="EF_Hand_1_Ca_BS"/>
</dbReference>
<name>A9EU57_SORC5</name>
<feature type="domain" description="FHA" evidence="2">
    <location>
        <begin position="295"/>
        <end position="344"/>
    </location>
</feature>
<organism evidence="3 4">
    <name type="scientific">Sorangium cellulosum (strain So ce56)</name>
    <name type="common">Polyangium cellulosum (strain So ce56)</name>
    <dbReference type="NCBI Taxonomy" id="448385"/>
    <lineage>
        <taxon>Bacteria</taxon>
        <taxon>Pseudomonadati</taxon>
        <taxon>Myxococcota</taxon>
        <taxon>Polyangia</taxon>
        <taxon>Polyangiales</taxon>
        <taxon>Polyangiaceae</taxon>
        <taxon>Sorangium</taxon>
    </lineage>
</organism>
<dbReference type="SMART" id="SM00240">
    <property type="entry name" value="FHA"/>
    <property type="match status" value="1"/>
</dbReference>
<sequence>MTAMDRDPVLGGRDRIALIIANGMYADGRLRSLQAPALDASKLADTMGNPDIGDFRVQLCVDGSQLEVRKAIGALFHRRHPEDLLVLYYSGHGLKDDWGHLHLATHDTEKELFSATSVDAAWISRQIDQCPAKRIVLILDCCYSGAYENSAKSEQDSVDIAGTFMGDGSGRVVISATTSVQLAWQADQPVGVPPQSIFTRHIVEGLSTGTADLDRDGYVDVHELCEYVQASIKAEGGRQTPQMWTQKYEGRLRIAKAPLRPTIPASGGNTSITHELFVCNGPLAGRRFVLHPGEFTVGREPDCFIRLDDPKVSRKHATIVVGADEVRVIDQGSTHGTKIDDQRITSALLPQNGQIIVGGTVLRLVRLEAPGTRQTAETVAHPPTGPRKRSATLFTP</sequence>
<dbReference type="InterPro" id="IPR032030">
    <property type="entry name" value="YscD_cytoplasmic_dom"/>
</dbReference>